<dbReference type="SMART" id="SM00320">
    <property type="entry name" value="WD40"/>
    <property type="match status" value="5"/>
</dbReference>
<keyword evidence="3" id="KW-0677">Repeat</keyword>
<keyword evidence="2 5" id="KW-0853">WD repeat</keyword>
<dbReference type="Pfam" id="PF00400">
    <property type="entry name" value="WD40"/>
    <property type="match status" value="3"/>
</dbReference>
<dbReference type="InterPro" id="IPR024977">
    <property type="entry name" value="Apc4-like_WD40_dom"/>
</dbReference>
<dbReference type="PANTHER" id="PTHR44040:SF1">
    <property type="entry name" value="RETINOBLASTOMA-BINDING PROTEIN 5"/>
    <property type="match status" value="1"/>
</dbReference>
<organism evidence="7 8">
    <name type="scientific">Heracleum sosnowskyi</name>
    <dbReference type="NCBI Taxonomy" id="360622"/>
    <lineage>
        <taxon>Eukaryota</taxon>
        <taxon>Viridiplantae</taxon>
        <taxon>Streptophyta</taxon>
        <taxon>Embryophyta</taxon>
        <taxon>Tracheophyta</taxon>
        <taxon>Spermatophyta</taxon>
        <taxon>Magnoliopsida</taxon>
        <taxon>eudicotyledons</taxon>
        <taxon>Gunneridae</taxon>
        <taxon>Pentapetalae</taxon>
        <taxon>asterids</taxon>
        <taxon>campanulids</taxon>
        <taxon>Apiales</taxon>
        <taxon>Apiaceae</taxon>
        <taxon>Apioideae</taxon>
        <taxon>apioid superclade</taxon>
        <taxon>Tordylieae</taxon>
        <taxon>Tordyliinae</taxon>
        <taxon>Heracleum</taxon>
    </lineage>
</organism>
<gene>
    <name evidence="7" type="ORF">POM88_002483</name>
</gene>
<name>A0AAD8JFL4_9APIA</name>
<proteinExistence type="predicted"/>
<comment type="subcellular location">
    <subcellularLocation>
        <location evidence="1">Nucleus</location>
    </subcellularLocation>
</comment>
<dbReference type="PANTHER" id="PTHR44040">
    <property type="entry name" value="RETINOBLASTOMA-BINDING PROTEIN 5"/>
    <property type="match status" value="1"/>
</dbReference>
<dbReference type="InterPro" id="IPR037850">
    <property type="entry name" value="RBBP5/Swd1"/>
</dbReference>
<evidence type="ECO:0000313" key="7">
    <source>
        <dbReference type="EMBL" id="KAK1402878.1"/>
    </source>
</evidence>
<dbReference type="AlphaFoldDB" id="A0AAD8JFL4"/>
<dbReference type="InterPro" id="IPR001680">
    <property type="entry name" value="WD40_rpt"/>
</dbReference>
<evidence type="ECO:0000256" key="4">
    <source>
        <dbReference type="ARBA" id="ARBA00023242"/>
    </source>
</evidence>
<dbReference type="InterPro" id="IPR036322">
    <property type="entry name" value="WD40_repeat_dom_sf"/>
</dbReference>
<evidence type="ECO:0000256" key="3">
    <source>
        <dbReference type="ARBA" id="ARBA00022737"/>
    </source>
</evidence>
<dbReference type="InterPro" id="IPR015943">
    <property type="entry name" value="WD40/YVTN_repeat-like_dom_sf"/>
</dbReference>
<protein>
    <submittedName>
        <fullName evidence="7">Retinoblastoma-binding protein 5-like</fullName>
    </submittedName>
</protein>
<keyword evidence="4" id="KW-0539">Nucleus</keyword>
<accession>A0AAD8JFL4</accession>
<evidence type="ECO:0000259" key="6">
    <source>
        <dbReference type="Pfam" id="PF12894"/>
    </source>
</evidence>
<evidence type="ECO:0000256" key="5">
    <source>
        <dbReference type="PROSITE-ProRule" id="PRU00221"/>
    </source>
</evidence>
<feature type="repeat" description="WD" evidence="5">
    <location>
        <begin position="26"/>
        <end position="60"/>
    </location>
</feature>
<comment type="caution">
    <text evidence="7">The sequence shown here is derived from an EMBL/GenBank/DDBJ whole genome shotgun (WGS) entry which is preliminary data.</text>
</comment>
<evidence type="ECO:0000256" key="2">
    <source>
        <dbReference type="ARBA" id="ARBA00022574"/>
    </source>
</evidence>
<dbReference type="Gene3D" id="2.130.10.10">
    <property type="entry name" value="YVTN repeat-like/Quinoprotein amine dehydrogenase"/>
    <property type="match status" value="2"/>
</dbReference>
<dbReference type="PROSITE" id="PS50082">
    <property type="entry name" value="WD_REPEATS_2"/>
    <property type="match status" value="2"/>
</dbReference>
<evidence type="ECO:0000256" key="1">
    <source>
        <dbReference type="ARBA" id="ARBA00004123"/>
    </source>
</evidence>
<dbReference type="GO" id="GO:0048188">
    <property type="term" value="C:Set1C/COMPASS complex"/>
    <property type="evidence" value="ECO:0007669"/>
    <property type="project" value="InterPro"/>
</dbReference>
<feature type="repeat" description="WD" evidence="5">
    <location>
        <begin position="70"/>
        <end position="104"/>
    </location>
</feature>
<feature type="domain" description="Anaphase-promoting complex subunit 4-like WD40" evidence="6">
    <location>
        <begin position="62"/>
        <end position="110"/>
    </location>
</feature>
<reference evidence="7" key="2">
    <citation type="submission" date="2023-05" db="EMBL/GenBank/DDBJ databases">
        <authorList>
            <person name="Schelkunov M.I."/>
        </authorList>
    </citation>
    <scope>NUCLEOTIDE SEQUENCE</scope>
    <source>
        <strain evidence="7">Hsosn_3</strain>
        <tissue evidence="7">Leaf</tissue>
    </source>
</reference>
<evidence type="ECO:0000313" key="8">
    <source>
        <dbReference type="Proteomes" id="UP001237642"/>
    </source>
</evidence>
<dbReference type="Proteomes" id="UP001237642">
    <property type="component" value="Unassembled WGS sequence"/>
</dbReference>
<dbReference type="SUPFAM" id="SSF50978">
    <property type="entry name" value="WD40 repeat-like"/>
    <property type="match status" value="1"/>
</dbReference>
<keyword evidence="8" id="KW-1185">Reference proteome</keyword>
<dbReference type="EMBL" id="JAUIZM010000001">
    <property type="protein sequence ID" value="KAK1402878.1"/>
    <property type="molecule type" value="Genomic_DNA"/>
</dbReference>
<reference evidence="7" key="1">
    <citation type="submission" date="2023-02" db="EMBL/GenBank/DDBJ databases">
        <title>Genome of toxic invasive species Heracleum sosnowskyi carries increased number of genes despite the absence of recent whole-genome duplications.</title>
        <authorList>
            <person name="Schelkunov M."/>
            <person name="Shtratnikova V."/>
            <person name="Makarenko M."/>
            <person name="Klepikova A."/>
            <person name="Omelchenko D."/>
            <person name="Novikova G."/>
            <person name="Obukhova E."/>
            <person name="Bogdanov V."/>
            <person name="Penin A."/>
            <person name="Logacheva M."/>
        </authorList>
    </citation>
    <scope>NUCLEOTIDE SEQUENCE</scope>
    <source>
        <strain evidence="7">Hsosn_3</strain>
        <tissue evidence="7">Leaf</tissue>
    </source>
</reference>
<sequence length="559" mass="61757">MNVPIIDPLQGDFPEVIEEFLEHGAMKCIAFNRRGTLLAAGCSDGSCVIWDFMTRNVAKVLKDNKCDATITSVSWSKFGHRLLVAAADNSLTVWDVLEGHKVRQVTLQKTPFLARLHPGSSIPSICLVCPLSTPPMIVDLNTGSTTTLPISLSERDSLILPPTHNKFSDGSAPYTASVACFSKYGDLVYVGNSKGEILVIDHKSNQVRGIVATSGGSMIKNIVFSRSGQFLLTNSSDRTIRIYENLLPLKDGLKSLDDLKETLKELSGVEKLRAIGSKCLVPLRDFQDSVTRMHWKASCFSGDSEYVVGGSADKGEHKMYIWDRAGHLVKILEGPKEAIIDFAWHPVRPIIVSVSATGSIYIWAKDYTENWSAFFPDFVEIEENEEYVEHEDEFDLNPDCERVKQSDVNEDEEVDIMTADKDTSFSDSDMSQEELLYLPVDTCPDVPEKQDQCIGTGDSILYGSPLSEYAGQNGKVMKYTSCPIDGQGSDAAMDDSDTGGTNLKRKRKPTEKVLELQEEKKNLTCPLNLYLRCVVSLMGLLKLTGFSFGCNVVAMSSEF</sequence>
<dbReference type="Pfam" id="PF12894">
    <property type="entry name" value="ANAPC4_WD40"/>
    <property type="match status" value="1"/>
</dbReference>